<evidence type="ECO:0000313" key="2">
    <source>
        <dbReference type="Proteomes" id="UP000270924"/>
    </source>
</evidence>
<accession>A0A3P7EI01</accession>
<sequence length="176" mass="20242">MNFLCSFSRDFEKLRVELTVQPLVSHLDHSPLWRSATDLRDSCMAVMGLQLCYFKGICWNRVYRHADAFSCLSVRIFTDMSDAFSCLCVRILTLHYYGFDYKLLLQYSQETGFFISGNILRDILTLSIVPAFSLSCRLLHLTKTEQYFIISSEKVSVPKKPLSKTSSAVERVVVKL</sequence>
<organism evidence="1 2">
    <name type="scientific">Wuchereria bancrofti</name>
    <dbReference type="NCBI Taxonomy" id="6293"/>
    <lineage>
        <taxon>Eukaryota</taxon>
        <taxon>Metazoa</taxon>
        <taxon>Ecdysozoa</taxon>
        <taxon>Nematoda</taxon>
        <taxon>Chromadorea</taxon>
        <taxon>Rhabditida</taxon>
        <taxon>Spirurina</taxon>
        <taxon>Spiruromorpha</taxon>
        <taxon>Filarioidea</taxon>
        <taxon>Onchocercidae</taxon>
        <taxon>Wuchereria</taxon>
    </lineage>
</organism>
<dbReference type="AlphaFoldDB" id="A0A3P7EI01"/>
<proteinExistence type="predicted"/>
<name>A0A3P7EI01_WUCBA</name>
<keyword evidence="2" id="KW-1185">Reference proteome</keyword>
<dbReference type="EMBL" id="UYWW01012937">
    <property type="protein sequence ID" value="VDM22680.1"/>
    <property type="molecule type" value="Genomic_DNA"/>
</dbReference>
<dbReference type="Proteomes" id="UP000270924">
    <property type="component" value="Unassembled WGS sequence"/>
</dbReference>
<dbReference type="InParanoid" id="A0A3P7EI01"/>
<dbReference type="OrthoDB" id="191706at2759"/>
<protein>
    <submittedName>
        <fullName evidence="1">Uncharacterized protein</fullName>
    </submittedName>
</protein>
<gene>
    <name evidence="1" type="ORF">WBA_LOCUS12605</name>
</gene>
<reference evidence="1 2" key="1">
    <citation type="submission" date="2018-11" db="EMBL/GenBank/DDBJ databases">
        <authorList>
            <consortium name="Pathogen Informatics"/>
        </authorList>
    </citation>
    <scope>NUCLEOTIDE SEQUENCE [LARGE SCALE GENOMIC DNA]</scope>
</reference>
<evidence type="ECO:0000313" key="1">
    <source>
        <dbReference type="EMBL" id="VDM22680.1"/>
    </source>
</evidence>